<reference evidence="11 12" key="1">
    <citation type="journal article" date="2018" name="MBio">
        <title>Insights into the evolution of host association through the isolation and characterization of a novel human periodontal pathobiont, Desulfobulbus oralis.</title>
        <authorList>
            <person name="Cross K.L."/>
            <person name="Chirania P."/>
            <person name="Xiong W."/>
            <person name="Beall C.J."/>
            <person name="Elkins J.G."/>
            <person name="Giannone R.J."/>
            <person name="Griffen A.L."/>
            <person name="Guss A.M."/>
            <person name="Hettich R.L."/>
            <person name="Joshi S.S."/>
            <person name="Mokrzan E.M."/>
            <person name="Martin R.K."/>
            <person name="Zhulin I.B."/>
            <person name="Leys E.J."/>
            <person name="Podar M."/>
        </authorList>
    </citation>
    <scope>NUCLEOTIDE SEQUENCE [LARGE SCALE GENOMIC DNA]</scope>
    <source>
        <strain evidence="11 12">ORNL</strain>
    </source>
</reference>
<dbReference type="Gene3D" id="1.10.3730.20">
    <property type="match status" value="1"/>
</dbReference>
<dbReference type="AlphaFoldDB" id="A0A2L1GL35"/>
<evidence type="ECO:0000256" key="10">
    <source>
        <dbReference type="SAM" id="Phobius"/>
    </source>
</evidence>
<gene>
    <name evidence="11" type="ORF">CAY53_01560</name>
</gene>
<name>A0A2L1GL35_9BACT</name>
<evidence type="ECO:0000313" key="12">
    <source>
        <dbReference type="Proteomes" id="UP000239867"/>
    </source>
</evidence>
<dbReference type="GO" id="GO:0031460">
    <property type="term" value="P:glycine betaine transport"/>
    <property type="evidence" value="ECO:0007669"/>
    <property type="project" value="TreeGrafter"/>
</dbReference>
<dbReference type="PANTHER" id="PTHR30561:SF2">
    <property type="entry name" value="SPERMIDINE EXPORT PROTEIN MDTJ"/>
    <property type="match status" value="1"/>
</dbReference>
<dbReference type="InterPro" id="IPR000390">
    <property type="entry name" value="Small_drug/metabolite_transptr"/>
</dbReference>
<dbReference type="EMBL" id="CP021255">
    <property type="protein sequence ID" value="AVD70337.1"/>
    <property type="molecule type" value="Genomic_DNA"/>
</dbReference>
<dbReference type="GO" id="GO:1903711">
    <property type="term" value="P:spermidine transmembrane transport"/>
    <property type="evidence" value="ECO:0007669"/>
    <property type="project" value="TreeGrafter"/>
</dbReference>
<dbReference type="InterPro" id="IPR037185">
    <property type="entry name" value="EmrE-like"/>
</dbReference>
<evidence type="ECO:0000256" key="2">
    <source>
        <dbReference type="ARBA" id="ARBA00011358"/>
    </source>
</evidence>
<feature type="transmembrane region" description="Helical" evidence="10">
    <location>
        <begin position="86"/>
        <end position="104"/>
    </location>
</feature>
<protein>
    <recommendedName>
        <fullName evidence="3">Spermidine export protein MdtJ</fullName>
    </recommendedName>
</protein>
<keyword evidence="5" id="KW-0997">Cell inner membrane</keyword>
<dbReference type="GO" id="GO:0005886">
    <property type="term" value="C:plasma membrane"/>
    <property type="evidence" value="ECO:0007669"/>
    <property type="project" value="UniProtKB-SubCell"/>
</dbReference>
<accession>A0A2L1GL35</accession>
<evidence type="ECO:0000256" key="9">
    <source>
        <dbReference type="RuleBase" id="RU003942"/>
    </source>
</evidence>
<dbReference type="PANTHER" id="PTHR30561">
    <property type="entry name" value="SMR FAMILY PROTON-DEPENDENT DRUG EFFLUX TRANSPORTER SUGE"/>
    <property type="match status" value="1"/>
</dbReference>
<organism evidence="11 12">
    <name type="scientific">Desulfobulbus oralis</name>
    <dbReference type="NCBI Taxonomy" id="1986146"/>
    <lineage>
        <taxon>Bacteria</taxon>
        <taxon>Pseudomonadati</taxon>
        <taxon>Thermodesulfobacteriota</taxon>
        <taxon>Desulfobulbia</taxon>
        <taxon>Desulfobulbales</taxon>
        <taxon>Desulfobulbaceae</taxon>
        <taxon>Desulfobulbus</taxon>
    </lineage>
</organism>
<evidence type="ECO:0000256" key="1">
    <source>
        <dbReference type="ARBA" id="ARBA00004429"/>
    </source>
</evidence>
<dbReference type="GO" id="GO:0015297">
    <property type="term" value="F:antiporter activity"/>
    <property type="evidence" value="ECO:0007669"/>
    <property type="project" value="TreeGrafter"/>
</dbReference>
<keyword evidence="6 9" id="KW-0812">Transmembrane</keyword>
<dbReference type="KEGG" id="deo:CAY53_01560"/>
<evidence type="ECO:0000256" key="4">
    <source>
        <dbReference type="ARBA" id="ARBA00022475"/>
    </source>
</evidence>
<dbReference type="Pfam" id="PF00893">
    <property type="entry name" value="Multi_Drug_Res"/>
    <property type="match status" value="1"/>
</dbReference>
<dbReference type="InterPro" id="IPR045324">
    <property type="entry name" value="Small_multidrug_res"/>
</dbReference>
<comment type="subunit">
    <text evidence="2">Forms a complex with MdtI.</text>
</comment>
<feature type="transmembrane region" description="Helical" evidence="10">
    <location>
        <begin position="59"/>
        <end position="80"/>
    </location>
</feature>
<evidence type="ECO:0000313" key="11">
    <source>
        <dbReference type="EMBL" id="AVD70337.1"/>
    </source>
</evidence>
<keyword evidence="7 10" id="KW-1133">Transmembrane helix</keyword>
<evidence type="ECO:0000256" key="7">
    <source>
        <dbReference type="ARBA" id="ARBA00022989"/>
    </source>
</evidence>
<evidence type="ECO:0000256" key="3">
    <source>
        <dbReference type="ARBA" id="ARBA00021112"/>
    </source>
</evidence>
<dbReference type="OrthoDB" id="9808638at2"/>
<dbReference type="RefSeq" id="WP_017865962.1">
    <property type="nucleotide sequence ID" value="NZ_CP021255.1"/>
</dbReference>
<proteinExistence type="inferred from homology"/>
<keyword evidence="12" id="KW-1185">Reference proteome</keyword>
<dbReference type="GO" id="GO:0015199">
    <property type="term" value="F:amino-acid betaine transmembrane transporter activity"/>
    <property type="evidence" value="ECO:0007669"/>
    <property type="project" value="TreeGrafter"/>
</dbReference>
<dbReference type="SUPFAM" id="SSF103481">
    <property type="entry name" value="Multidrug resistance efflux transporter EmrE"/>
    <property type="match status" value="1"/>
</dbReference>
<comment type="similarity">
    <text evidence="9">Belongs to the drug/metabolite transporter (DMT) superfamily. Small multidrug resistance (SMR) (TC 2.A.7.1) family.</text>
</comment>
<dbReference type="Proteomes" id="UP000239867">
    <property type="component" value="Chromosome"/>
</dbReference>
<feature type="transmembrane region" description="Helical" evidence="10">
    <location>
        <begin position="34"/>
        <end position="52"/>
    </location>
</feature>
<evidence type="ECO:0000256" key="5">
    <source>
        <dbReference type="ARBA" id="ARBA00022519"/>
    </source>
</evidence>
<evidence type="ECO:0000256" key="6">
    <source>
        <dbReference type="ARBA" id="ARBA00022692"/>
    </source>
</evidence>
<comment type="subcellular location">
    <subcellularLocation>
        <location evidence="1">Cell inner membrane</location>
        <topology evidence="1">Multi-pass membrane protein</topology>
    </subcellularLocation>
    <subcellularLocation>
        <location evidence="9">Cell membrane</location>
        <topology evidence="9">Multi-pass membrane protein</topology>
    </subcellularLocation>
</comment>
<sequence>MAKYWIFLFAGILCEVLGTTGMRALVFSHPMSSQASATIGIVISYFCVSRAVEKIPMGLAYAIWSGLGTGGVSFLSFLLFGEAMPPLKIFGLLCVVVGMIVINLDKTARSDG</sequence>
<evidence type="ECO:0000256" key="8">
    <source>
        <dbReference type="ARBA" id="ARBA00023136"/>
    </source>
</evidence>
<dbReference type="GO" id="GO:0015220">
    <property type="term" value="F:choline transmembrane transporter activity"/>
    <property type="evidence" value="ECO:0007669"/>
    <property type="project" value="TreeGrafter"/>
</dbReference>
<keyword evidence="4" id="KW-1003">Cell membrane</keyword>
<keyword evidence="8 10" id="KW-0472">Membrane</keyword>